<accession>A0A9D1F7Q1</accession>
<protein>
    <submittedName>
        <fullName evidence="2">Uncharacterized protein</fullName>
    </submittedName>
</protein>
<reference evidence="2" key="2">
    <citation type="journal article" date="2021" name="PeerJ">
        <title>Extensive microbial diversity within the chicken gut microbiome revealed by metagenomics and culture.</title>
        <authorList>
            <person name="Gilroy R."/>
            <person name="Ravi A."/>
            <person name="Getino M."/>
            <person name="Pursley I."/>
            <person name="Horton D.L."/>
            <person name="Alikhan N.F."/>
            <person name="Baker D."/>
            <person name="Gharbi K."/>
            <person name="Hall N."/>
            <person name="Watson M."/>
            <person name="Adriaenssens E.M."/>
            <person name="Foster-Nyarko E."/>
            <person name="Jarju S."/>
            <person name="Secka A."/>
            <person name="Antonio M."/>
            <person name="Oren A."/>
            <person name="Chaudhuri R.R."/>
            <person name="La Ragione R."/>
            <person name="Hildebrand F."/>
            <person name="Pallen M.J."/>
        </authorList>
    </citation>
    <scope>NUCLEOTIDE SEQUENCE</scope>
    <source>
        <strain evidence="2">ChiBcec16-1751</strain>
    </source>
</reference>
<feature type="region of interest" description="Disordered" evidence="1">
    <location>
        <begin position="61"/>
        <end position="116"/>
    </location>
</feature>
<organism evidence="2 3">
    <name type="scientific">Candidatus Avoscillospira avistercoris</name>
    <dbReference type="NCBI Taxonomy" id="2840707"/>
    <lineage>
        <taxon>Bacteria</taxon>
        <taxon>Bacillati</taxon>
        <taxon>Bacillota</taxon>
        <taxon>Clostridia</taxon>
        <taxon>Eubacteriales</taxon>
        <taxon>Oscillospiraceae</taxon>
        <taxon>Oscillospiraceae incertae sedis</taxon>
        <taxon>Candidatus Avoscillospira</taxon>
    </lineage>
</organism>
<dbReference type="EMBL" id="DVJJ01000009">
    <property type="protein sequence ID" value="HIS63798.1"/>
    <property type="molecule type" value="Genomic_DNA"/>
</dbReference>
<feature type="region of interest" description="Disordered" evidence="1">
    <location>
        <begin position="1"/>
        <end position="21"/>
    </location>
</feature>
<reference evidence="2" key="1">
    <citation type="submission" date="2020-10" db="EMBL/GenBank/DDBJ databases">
        <authorList>
            <person name="Gilroy R."/>
        </authorList>
    </citation>
    <scope>NUCLEOTIDE SEQUENCE</scope>
    <source>
        <strain evidence="2">ChiBcec16-1751</strain>
    </source>
</reference>
<evidence type="ECO:0000313" key="3">
    <source>
        <dbReference type="Proteomes" id="UP000886741"/>
    </source>
</evidence>
<dbReference type="Proteomes" id="UP000886741">
    <property type="component" value="Unassembled WGS sequence"/>
</dbReference>
<comment type="caution">
    <text evidence="2">The sequence shown here is derived from an EMBL/GenBank/DDBJ whole genome shotgun (WGS) entry which is preliminary data.</text>
</comment>
<feature type="compositionally biased region" description="Basic and acidic residues" evidence="1">
    <location>
        <begin position="66"/>
        <end position="90"/>
    </location>
</feature>
<evidence type="ECO:0000313" key="2">
    <source>
        <dbReference type="EMBL" id="HIS63798.1"/>
    </source>
</evidence>
<gene>
    <name evidence="2" type="ORF">IAA83_00320</name>
</gene>
<evidence type="ECO:0000256" key="1">
    <source>
        <dbReference type="SAM" id="MobiDB-lite"/>
    </source>
</evidence>
<proteinExistence type="predicted"/>
<sequence>MEEIIQNQGPEMVPAADAEQQERMRRDVREFVNEFPGVKATDIAPEVWTEVRSGKSLVSAYRGHRERQLRQENRQLREQLRSEQDNERNRQTTIGSQRTDGQNAGRDSFLEALLSD</sequence>
<dbReference type="AlphaFoldDB" id="A0A9D1F7Q1"/>
<name>A0A9D1F7Q1_9FIRM</name>
<feature type="compositionally biased region" description="Polar residues" evidence="1">
    <location>
        <begin position="91"/>
        <end position="102"/>
    </location>
</feature>